<name>A0ABZ3C5D7_9ACTN</name>
<feature type="transmembrane region" description="Helical" evidence="2">
    <location>
        <begin position="117"/>
        <end position="139"/>
    </location>
</feature>
<dbReference type="EMBL" id="CP115965">
    <property type="protein sequence ID" value="WZW97693.1"/>
    <property type="molecule type" value="Genomic_DNA"/>
</dbReference>
<organism evidence="3 4">
    <name type="scientific">Propioniciclava soli</name>
    <dbReference type="NCBI Taxonomy" id="2775081"/>
    <lineage>
        <taxon>Bacteria</taxon>
        <taxon>Bacillati</taxon>
        <taxon>Actinomycetota</taxon>
        <taxon>Actinomycetes</taxon>
        <taxon>Propionibacteriales</taxon>
        <taxon>Propionibacteriaceae</taxon>
        <taxon>Propioniciclava</taxon>
    </lineage>
</organism>
<keyword evidence="2" id="KW-1133">Transmembrane helix</keyword>
<accession>A0ABZ3C5D7</accession>
<feature type="transmembrane region" description="Helical" evidence="2">
    <location>
        <begin position="56"/>
        <end position="78"/>
    </location>
</feature>
<gene>
    <name evidence="3" type="ORF">PCC79_12390</name>
</gene>
<keyword evidence="2" id="KW-0472">Membrane</keyword>
<proteinExistence type="predicted"/>
<evidence type="ECO:0000313" key="3">
    <source>
        <dbReference type="EMBL" id="WZW97693.1"/>
    </source>
</evidence>
<feature type="region of interest" description="Disordered" evidence="1">
    <location>
        <begin position="1"/>
        <end position="23"/>
    </location>
</feature>
<sequence>MTTLLPRPAETDTAASPPPAPAPARRPDGWLLLALAVILGSSLAVAFQAFNLLWGPVVLGLALGWLALGLVITALVTRRAEGPHRRTDRRAVFVALGWCTLVALVGGSWWVGSGPHATTALVTSSVAALAVVPLGVVGLRLRRASR</sequence>
<feature type="transmembrane region" description="Helical" evidence="2">
    <location>
        <begin position="90"/>
        <end position="111"/>
    </location>
</feature>
<dbReference type="Proteomes" id="UP001434337">
    <property type="component" value="Chromosome"/>
</dbReference>
<evidence type="ECO:0000256" key="2">
    <source>
        <dbReference type="SAM" id="Phobius"/>
    </source>
</evidence>
<feature type="transmembrane region" description="Helical" evidence="2">
    <location>
        <begin position="30"/>
        <end position="50"/>
    </location>
</feature>
<dbReference type="RefSeq" id="WP_342372000.1">
    <property type="nucleotide sequence ID" value="NZ_CP115965.1"/>
</dbReference>
<evidence type="ECO:0008006" key="5">
    <source>
        <dbReference type="Google" id="ProtNLM"/>
    </source>
</evidence>
<protein>
    <recommendedName>
        <fullName evidence="5">Integral membrane protein</fullName>
    </recommendedName>
</protein>
<evidence type="ECO:0000313" key="4">
    <source>
        <dbReference type="Proteomes" id="UP001434337"/>
    </source>
</evidence>
<keyword evidence="4" id="KW-1185">Reference proteome</keyword>
<keyword evidence="2" id="KW-0812">Transmembrane</keyword>
<evidence type="ECO:0000256" key="1">
    <source>
        <dbReference type="SAM" id="MobiDB-lite"/>
    </source>
</evidence>
<reference evidence="3 4" key="1">
    <citation type="journal article" date="2023" name="Environ Microbiome">
        <title>A coral-associated actinobacterium mitigates coral bleaching under heat stress.</title>
        <authorList>
            <person name="Li J."/>
            <person name="Zou Y."/>
            <person name="Li Q."/>
            <person name="Zhang J."/>
            <person name="Bourne D.G."/>
            <person name="Lyu Y."/>
            <person name="Liu C."/>
            <person name="Zhang S."/>
        </authorList>
    </citation>
    <scope>NUCLEOTIDE SEQUENCE [LARGE SCALE GENOMIC DNA]</scope>
    <source>
        <strain evidence="3 4">SCSIO 13291</strain>
    </source>
</reference>